<feature type="chain" id="PRO_5040171436" description="Secreted protein" evidence="1">
    <location>
        <begin position="19"/>
        <end position="99"/>
    </location>
</feature>
<organism evidence="2 3">
    <name type="scientific">Wickerhamomyces pijperi</name>
    <name type="common">Yeast</name>
    <name type="synonym">Pichia pijperi</name>
    <dbReference type="NCBI Taxonomy" id="599730"/>
    <lineage>
        <taxon>Eukaryota</taxon>
        <taxon>Fungi</taxon>
        <taxon>Dikarya</taxon>
        <taxon>Ascomycota</taxon>
        <taxon>Saccharomycotina</taxon>
        <taxon>Saccharomycetes</taxon>
        <taxon>Phaffomycetales</taxon>
        <taxon>Wickerhamomycetaceae</taxon>
        <taxon>Wickerhamomyces</taxon>
    </lineage>
</organism>
<evidence type="ECO:0008006" key="4">
    <source>
        <dbReference type="Google" id="ProtNLM"/>
    </source>
</evidence>
<evidence type="ECO:0000313" key="2">
    <source>
        <dbReference type="EMBL" id="KAH3680445.1"/>
    </source>
</evidence>
<keyword evidence="1" id="KW-0732">Signal</keyword>
<evidence type="ECO:0000313" key="3">
    <source>
        <dbReference type="Proteomes" id="UP000774326"/>
    </source>
</evidence>
<reference evidence="2" key="1">
    <citation type="journal article" date="2021" name="Open Biol.">
        <title>Shared evolutionary footprints suggest mitochondrial oxidative damage underlies multiple complex I losses in fungi.</title>
        <authorList>
            <person name="Schikora-Tamarit M.A."/>
            <person name="Marcet-Houben M."/>
            <person name="Nosek J."/>
            <person name="Gabaldon T."/>
        </authorList>
    </citation>
    <scope>NUCLEOTIDE SEQUENCE</scope>
    <source>
        <strain evidence="2">CBS2887</strain>
    </source>
</reference>
<comment type="caution">
    <text evidence="2">The sequence shown here is derived from an EMBL/GenBank/DDBJ whole genome shotgun (WGS) entry which is preliminary data.</text>
</comment>
<evidence type="ECO:0000256" key="1">
    <source>
        <dbReference type="SAM" id="SignalP"/>
    </source>
</evidence>
<dbReference type="AlphaFoldDB" id="A0A9P8PZL5"/>
<keyword evidence="3" id="KW-1185">Reference proteome</keyword>
<feature type="signal peptide" evidence="1">
    <location>
        <begin position="1"/>
        <end position="18"/>
    </location>
</feature>
<reference evidence="2" key="2">
    <citation type="submission" date="2021-01" db="EMBL/GenBank/DDBJ databases">
        <authorList>
            <person name="Schikora-Tamarit M.A."/>
        </authorList>
    </citation>
    <scope>NUCLEOTIDE SEQUENCE</scope>
    <source>
        <strain evidence="2">CBS2887</strain>
    </source>
</reference>
<name>A0A9P8PZL5_WICPI</name>
<dbReference type="EMBL" id="JAEUBG010004734">
    <property type="protein sequence ID" value="KAH3680445.1"/>
    <property type="molecule type" value="Genomic_DNA"/>
</dbReference>
<accession>A0A9P8PZL5</accession>
<protein>
    <recommendedName>
        <fullName evidence="4">Secreted protein</fullName>
    </recommendedName>
</protein>
<proteinExistence type="predicted"/>
<dbReference type="Proteomes" id="UP000774326">
    <property type="component" value="Unassembled WGS sequence"/>
</dbReference>
<sequence>MPLLAWAMATWSFVLSTARYIACRTLLPIIEYPNLVFGTMDNRQASDPSSKRTGSVSFTSWNTWAKKFETGTFTVTLPNWKPKEAPNCPTEHLTNQLFD</sequence>
<gene>
    <name evidence="2" type="ORF">WICPIJ_008274</name>
</gene>